<proteinExistence type="predicted"/>
<protein>
    <submittedName>
        <fullName evidence="1">Uncharacterized protein</fullName>
    </submittedName>
</protein>
<name>A0A6J4N8E4_9CHLR</name>
<accession>A0A6J4N8E4</accession>
<sequence length="55" mass="6306">MKLTLFIDVATQEELETVLDTIKVFTAGGFTQHKYAWETGSWSYDLDTESWADES</sequence>
<organism evidence="1">
    <name type="scientific">uncultured Chloroflexia bacterium</name>
    <dbReference type="NCBI Taxonomy" id="1672391"/>
    <lineage>
        <taxon>Bacteria</taxon>
        <taxon>Bacillati</taxon>
        <taxon>Chloroflexota</taxon>
        <taxon>Chloroflexia</taxon>
        <taxon>environmental samples</taxon>
    </lineage>
</organism>
<dbReference type="AlphaFoldDB" id="A0A6J4N8E4"/>
<reference evidence="1" key="1">
    <citation type="submission" date="2020-02" db="EMBL/GenBank/DDBJ databases">
        <authorList>
            <person name="Meier V. D."/>
        </authorList>
    </citation>
    <scope>NUCLEOTIDE SEQUENCE</scope>
    <source>
        <strain evidence="1">AVDCRST_MAG93</strain>
    </source>
</reference>
<evidence type="ECO:0000313" key="1">
    <source>
        <dbReference type="EMBL" id="CAA9375923.1"/>
    </source>
</evidence>
<gene>
    <name evidence="1" type="ORF">AVDCRST_MAG93-8811</name>
</gene>
<dbReference type="EMBL" id="CADCTR010002959">
    <property type="protein sequence ID" value="CAA9375923.1"/>
    <property type="molecule type" value="Genomic_DNA"/>
</dbReference>